<evidence type="ECO:0000313" key="1">
    <source>
        <dbReference type="EMBL" id="CAB0017623.1"/>
    </source>
</evidence>
<accession>A0A6H5HN08</accession>
<name>A0A6H5HN08_9HEMI</name>
<organism evidence="1 2">
    <name type="scientific">Nesidiocoris tenuis</name>
    <dbReference type="NCBI Taxonomy" id="355587"/>
    <lineage>
        <taxon>Eukaryota</taxon>
        <taxon>Metazoa</taxon>
        <taxon>Ecdysozoa</taxon>
        <taxon>Arthropoda</taxon>
        <taxon>Hexapoda</taxon>
        <taxon>Insecta</taxon>
        <taxon>Pterygota</taxon>
        <taxon>Neoptera</taxon>
        <taxon>Paraneoptera</taxon>
        <taxon>Hemiptera</taxon>
        <taxon>Heteroptera</taxon>
        <taxon>Panheteroptera</taxon>
        <taxon>Cimicomorpha</taxon>
        <taxon>Miridae</taxon>
        <taxon>Dicyphina</taxon>
        <taxon>Nesidiocoris</taxon>
    </lineage>
</organism>
<proteinExistence type="predicted"/>
<protein>
    <submittedName>
        <fullName evidence="1">Uncharacterized protein</fullName>
    </submittedName>
</protein>
<sequence length="50" mass="5514">MEDEIADPGVGFQKITEVAPGVPCRSHRPIGLMHFLTLGTDYQIQYLGLV</sequence>
<evidence type="ECO:0000313" key="2">
    <source>
        <dbReference type="Proteomes" id="UP000479000"/>
    </source>
</evidence>
<dbReference type="AlphaFoldDB" id="A0A6H5HN08"/>
<keyword evidence="2" id="KW-1185">Reference proteome</keyword>
<gene>
    <name evidence="1" type="ORF">NTEN_LOCUS21602</name>
</gene>
<dbReference type="Proteomes" id="UP000479000">
    <property type="component" value="Unassembled WGS sequence"/>
</dbReference>
<dbReference type="EMBL" id="CADCXU010031704">
    <property type="protein sequence ID" value="CAB0017623.1"/>
    <property type="molecule type" value="Genomic_DNA"/>
</dbReference>
<reference evidence="1 2" key="1">
    <citation type="submission" date="2020-02" db="EMBL/GenBank/DDBJ databases">
        <authorList>
            <person name="Ferguson B K."/>
        </authorList>
    </citation>
    <scope>NUCLEOTIDE SEQUENCE [LARGE SCALE GENOMIC DNA]</scope>
</reference>